<dbReference type="SMART" id="SM00380">
    <property type="entry name" value="AP2"/>
    <property type="match status" value="1"/>
</dbReference>
<evidence type="ECO:0000256" key="3">
    <source>
        <dbReference type="ARBA" id="ARBA00023125"/>
    </source>
</evidence>
<feature type="compositionally biased region" description="Low complexity" evidence="6">
    <location>
        <begin position="284"/>
        <end position="304"/>
    </location>
</feature>
<feature type="compositionally biased region" description="Gly residues" evidence="6">
    <location>
        <begin position="902"/>
        <end position="911"/>
    </location>
</feature>
<feature type="compositionally biased region" description="Low complexity" evidence="6">
    <location>
        <begin position="544"/>
        <end position="557"/>
    </location>
</feature>
<keyword evidence="2" id="KW-0805">Transcription regulation</keyword>
<dbReference type="GO" id="GO:0003700">
    <property type="term" value="F:DNA-binding transcription factor activity"/>
    <property type="evidence" value="ECO:0007669"/>
    <property type="project" value="InterPro"/>
</dbReference>
<dbReference type="EMBL" id="JAEHOE010000005">
    <property type="protein sequence ID" value="KAG2500036.1"/>
    <property type="molecule type" value="Genomic_DNA"/>
</dbReference>
<feature type="compositionally biased region" description="Low complexity" evidence="6">
    <location>
        <begin position="52"/>
        <end position="62"/>
    </location>
</feature>
<gene>
    <name evidence="8" type="ORF">HYH03_002317</name>
</gene>
<dbReference type="CDD" id="cd00018">
    <property type="entry name" value="AP2"/>
    <property type="match status" value="1"/>
</dbReference>
<comment type="subcellular location">
    <subcellularLocation>
        <location evidence="1">Nucleus</location>
    </subcellularLocation>
</comment>
<dbReference type="GO" id="GO:0003677">
    <property type="term" value="F:DNA binding"/>
    <property type="evidence" value="ECO:0007669"/>
    <property type="project" value="UniProtKB-KW"/>
</dbReference>
<feature type="region of interest" description="Disordered" evidence="6">
    <location>
        <begin position="627"/>
        <end position="664"/>
    </location>
</feature>
<feature type="region of interest" description="Disordered" evidence="6">
    <location>
        <begin position="702"/>
        <end position="918"/>
    </location>
</feature>
<feature type="region of interest" description="Disordered" evidence="6">
    <location>
        <begin position="1136"/>
        <end position="1215"/>
    </location>
</feature>
<feature type="compositionally biased region" description="Low complexity" evidence="6">
    <location>
        <begin position="518"/>
        <end position="536"/>
    </location>
</feature>
<feature type="region of interest" description="Disordered" evidence="6">
    <location>
        <begin position="1234"/>
        <end position="1256"/>
    </location>
</feature>
<feature type="compositionally biased region" description="Basic and acidic residues" evidence="6">
    <location>
        <begin position="124"/>
        <end position="152"/>
    </location>
</feature>
<dbReference type="Gene3D" id="3.30.730.10">
    <property type="entry name" value="AP2/ERF domain"/>
    <property type="match status" value="1"/>
</dbReference>
<evidence type="ECO:0000256" key="2">
    <source>
        <dbReference type="ARBA" id="ARBA00023015"/>
    </source>
</evidence>
<evidence type="ECO:0000256" key="6">
    <source>
        <dbReference type="SAM" id="MobiDB-lite"/>
    </source>
</evidence>
<feature type="region of interest" description="Disordered" evidence="6">
    <location>
        <begin position="951"/>
        <end position="1120"/>
    </location>
</feature>
<dbReference type="PROSITE" id="PS51032">
    <property type="entry name" value="AP2_ERF"/>
    <property type="match status" value="1"/>
</dbReference>
<reference evidence="8" key="1">
    <citation type="journal article" date="2020" name="bioRxiv">
        <title>Comparative genomics of Chlamydomonas.</title>
        <authorList>
            <person name="Craig R.J."/>
            <person name="Hasan A.R."/>
            <person name="Ness R.W."/>
            <person name="Keightley P.D."/>
        </authorList>
    </citation>
    <scope>NUCLEOTIDE SEQUENCE</scope>
    <source>
        <strain evidence="8">CCAP 11/70</strain>
    </source>
</reference>
<dbReference type="InterPro" id="IPR001471">
    <property type="entry name" value="AP2/ERF_dom"/>
</dbReference>
<evidence type="ECO:0000256" key="4">
    <source>
        <dbReference type="ARBA" id="ARBA00023163"/>
    </source>
</evidence>
<feature type="compositionally biased region" description="Low complexity" evidence="6">
    <location>
        <begin position="1046"/>
        <end position="1055"/>
    </location>
</feature>
<feature type="region of interest" description="Disordered" evidence="6">
    <location>
        <begin position="1"/>
        <end position="62"/>
    </location>
</feature>
<evidence type="ECO:0000256" key="1">
    <source>
        <dbReference type="ARBA" id="ARBA00004123"/>
    </source>
</evidence>
<feature type="region of interest" description="Disordered" evidence="6">
    <location>
        <begin position="1297"/>
        <end position="1358"/>
    </location>
</feature>
<dbReference type="InterPro" id="IPR036955">
    <property type="entry name" value="AP2/ERF_dom_sf"/>
</dbReference>
<feature type="compositionally biased region" description="Low complexity" evidence="6">
    <location>
        <begin position="1139"/>
        <end position="1165"/>
    </location>
</feature>
<dbReference type="SUPFAM" id="SSF54171">
    <property type="entry name" value="DNA-binding domain"/>
    <property type="match status" value="1"/>
</dbReference>
<keyword evidence="9" id="KW-1185">Reference proteome</keyword>
<comment type="caution">
    <text evidence="8">The sequence shown here is derived from an EMBL/GenBank/DDBJ whole genome shotgun (WGS) entry which is preliminary data.</text>
</comment>
<feature type="compositionally biased region" description="Low complexity" evidence="6">
    <location>
        <begin position="863"/>
        <end position="875"/>
    </location>
</feature>
<protein>
    <recommendedName>
        <fullName evidence="7">AP2/ERF domain-containing protein</fullName>
    </recommendedName>
</protein>
<evidence type="ECO:0000313" key="8">
    <source>
        <dbReference type="EMBL" id="KAG2500036.1"/>
    </source>
</evidence>
<evidence type="ECO:0000259" key="7">
    <source>
        <dbReference type="PROSITE" id="PS51032"/>
    </source>
</evidence>
<feature type="region of interest" description="Disordered" evidence="6">
    <location>
        <begin position="501"/>
        <end position="576"/>
    </location>
</feature>
<feature type="region of interest" description="Disordered" evidence="6">
    <location>
        <begin position="275"/>
        <end position="304"/>
    </location>
</feature>
<name>A0A836C4D3_9CHLO</name>
<feature type="region of interest" description="Disordered" evidence="6">
    <location>
        <begin position="379"/>
        <end position="489"/>
    </location>
</feature>
<feature type="compositionally biased region" description="Low complexity" evidence="6">
    <location>
        <begin position="754"/>
        <end position="765"/>
    </location>
</feature>
<dbReference type="InterPro" id="IPR016177">
    <property type="entry name" value="DNA-bd_dom_sf"/>
</dbReference>
<keyword evidence="3" id="KW-0238">DNA-binding</keyword>
<evidence type="ECO:0000256" key="5">
    <source>
        <dbReference type="ARBA" id="ARBA00023242"/>
    </source>
</evidence>
<feature type="compositionally biased region" description="Low complexity" evidence="6">
    <location>
        <begin position="1066"/>
        <end position="1086"/>
    </location>
</feature>
<feature type="compositionally biased region" description="Low complexity" evidence="6">
    <location>
        <begin position="428"/>
        <end position="446"/>
    </location>
</feature>
<organism evidence="8 9">
    <name type="scientific">Edaphochlamys debaryana</name>
    <dbReference type="NCBI Taxonomy" id="47281"/>
    <lineage>
        <taxon>Eukaryota</taxon>
        <taxon>Viridiplantae</taxon>
        <taxon>Chlorophyta</taxon>
        <taxon>core chlorophytes</taxon>
        <taxon>Chlorophyceae</taxon>
        <taxon>CS clade</taxon>
        <taxon>Chlamydomonadales</taxon>
        <taxon>Chlamydomonadales incertae sedis</taxon>
        <taxon>Edaphochlamys</taxon>
    </lineage>
</organism>
<proteinExistence type="predicted"/>
<feature type="compositionally biased region" description="Low complexity" evidence="6">
    <location>
        <begin position="1178"/>
        <end position="1205"/>
    </location>
</feature>
<evidence type="ECO:0000313" key="9">
    <source>
        <dbReference type="Proteomes" id="UP000612055"/>
    </source>
</evidence>
<dbReference type="PANTHER" id="PTHR45615">
    <property type="entry name" value="MYOSIN HEAVY CHAIN, NON-MUSCLE"/>
    <property type="match status" value="1"/>
</dbReference>
<dbReference type="Pfam" id="PF00847">
    <property type="entry name" value="AP2"/>
    <property type="match status" value="1"/>
</dbReference>
<feature type="region of interest" description="Disordered" evidence="6">
    <location>
        <begin position="123"/>
        <end position="152"/>
    </location>
</feature>
<dbReference type="Proteomes" id="UP000612055">
    <property type="component" value="Unassembled WGS sequence"/>
</dbReference>
<keyword evidence="5" id="KW-0539">Nucleus</keyword>
<keyword evidence="4" id="KW-0804">Transcription</keyword>
<dbReference type="OrthoDB" id="515645at2759"/>
<feature type="compositionally biased region" description="Gly residues" evidence="6">
    <location>
        <begin position="1327"/>
        <end position="1343"/>
    </location>
</feature>
<feature type="compositionally biased region" description="Low complexity" evidence="6">
    <location>
        <begin position="714"/>
        <end position="730"/>
    </location>
</feature>
<feature type="domain" description="AP2/ERF" evidence="7">
    <location>
        <begin position="1223"/>
        <end position="1283"/>
    </location>
</feature>
<sequence>MHVGAKPCPGARQELQHRPAADAGPLPDTAAAQPSEDGHGPPSVAAADSLRGFAGPGAAPYASAAVPPPVKAPAAAAGGGGKPGLLQLGALGAAAHQGGGAGRAAVNDAVSQLRAARSRAVDAQQRERRLREAAEAQAREAEARAQEAEDQRWEAVEGRLEAEGRQQEAEAAAASLRYQLQAAEGLATEAVAREAAAREAAAREAAAREAAALAELLGLREAQVTAAELRAQLQAAREDAEGARQQAQEAQAQAASLQGQLAACQEQLAAAQSQADPLRREAAQQRAAAAEARSALQQSEGRQQQLQSEVCRLSGALRQRELELGRAVEIAEFLQHSLDRERQRANALASRADVDVGGLFLPLRLAGLQIPPLLAGGPNAAPLPGPGPAALGGGPGPALQSPPTPAQRSSAGVCAAPHEPLQPPLPPLSAAAAAESGGSGLAAPEGLKPELTAPEGLSSSGSGAAATPAEGPRLHLRPEGPTPGLQQDPVPTVALQAQLSVQQEGSPGAEADRRAEAADAMAGAGAEERQAPAAAPTLVRPPTAGVGQQAAANGADGTHAQGATGEAASGLAPSTPIAGPLEGWGLAARAAAVSAEASRTPAPSGRRLLLTEGAVPWLQQQWQLTARGPDAQTEPASQPVPGAPQVGSADQPPSAAPGTGDAATRAPAQLAALALQGAPAQAQPEQRSPPPVHAQVIAEEAQTEADGNAISPGGRTAAGDAPEAAPSAAGTGRGSEEGSGPQPMEGLEGGGGAQAQAALGPPAAGGVSGTQALGTHGPTGLAEDSEAPELAAAGSQKLPLGVCRGGRDQGGMGSLPLAEGNQHPGRPRGAGSSQLPLPQAEGEPNSKRARREGPSRVWDDGAEVAAAGAAGPADGPAGGGPGPVEAESFSGAVGRVHEPGPMGLGGAGQGGAPPPAARAEGTWLQLQAAIVGPGALGGAEGPALVRLTGLSSQPQTKEEAGEQALAASMGTAGDVRDQRRARGLAPARRCGSSEEGPSDGGRRPGAGEGAGEEAGNWAAGRSGKERAWRRVSLAPAAPASGGGCRGPTTPSLQPSLLPPPVGTYHTPLAATAAVAPGAGSAAPAGTLGRNGALPDRSPPEADSVPGNAYRGVVRGAAPGSFSARVRQGRQLLEFGTFSSPAKQAATPAVAAGAAGSGRVSEEGSGPQPMEGLEGGSGAQAQAALGPPAAGGASGAQAPGAQGPAGEVQGSGAQVPAAAGIQDLPLGVARRPGGRFRAQVREQGKVKYLGTYDTPEEAARAYDRAAVQRYNEGLGHAKLRLNFPADWSDPDVRPVVPWAGPGVDRGCMEPNRGGNGGAAPRKRSAAQGSGGPSQGPQLGDGPGGKRGRKGPGAAEGGTP</sequence>
<feature type="compositionally biased region" description="Low complexity" evidence="6">
    <location>
        <begin position="453"/>
        <end position="471"/>
    </location>
</feature>
<dbReference type="GO" id="GO:0005634">
    <property type="term" value="C:nucleus"/>
    <property type="evidence" value="ECO:0007669"/>
    <property type="project" value="UniProtKB-SubCell"/>
</dbReference>
<dbReference type="PANTHER" id="PTHR45615:SF66">
    <property type="entry name" value="CARD DOMAIN-CONTAINING PROTEIN"/>
    <property type="match status" value="1"/>
</dbReference>
<accession>A0A836C4D3</accession>